<feature type="binding site" description="axial binding residue" evidence="26">
    <location>
        <position position="504"/>
    </location>
    <ligand>
        <name>heme</name>
        <dbReference type="ChEBI" id="CHEBI:30413"/>
    </ligand>
    <ligandPart>
        <name>Fe</name>
        <dbReference type="ChEBI" id="CHEBI:18248"/>
    </ligandPart>
</feature>
<evidence type="ECO:0000256" key="6">
    <source>
        <dbReference type="ARBA" id="ARBA00022617"/>
    </source>
</evidence>
<keyword evidence="13 27" id="KW-0503">Monooxygenase</keyword>
<dbReference type="PANTHER" id="PTHR24304">
    <property type="entry name" value="CYTOCHROME P450 FAMILY 7"/>
    <property type="match status" value="1"/>
</dbReference>
<evidence type="ECO:0000256" key="17">
    <source>
        <dbReference type="ARBA" id="ARBA00023221"/>
    </source>
</evidence>
<keyword evidence="14" id="KW-0443">Lipid metabolism</keyword>
<evidence type="ECO:0000256" key="24">
    <source>
        <dbReference type="ARBA" id="ARBA00058467"/>
    </source>
</evidence>
<proteinExistence type="inferred from homology"/>
<evidence type="ECO:0000256" key="16">
    <source>
        <dbReference type="ARBA" id="ARBA00023166"/>
    </source>
</evidence>
<dbReference type="EC" id="1.14.14.154" evidence="19"/>
<evidence type="ECO:0000256" key="11">
    <source>
        <dbReference type="ARBA" id="ARBA00023004"/>
    </source>
</evidence>
<evidence type="ECO:0000256" key="15">
    <source>
        <dbReference type="ARBA" id="ARBA00023136"/>
    </source>
</evidence>
<evidence type="ECO:0000256" key="18">
    <source>
        <dbReference type="ARBA" id="ARBA00037887"/>
    </source>
</evidence>
<dbReference type="PRINTS" id="PR00465">
    <property type="entry name" value="EP450IV"/>
</dbReference>
<dbReference type="PROSITE" id="PS00086">
    <property type="entry name" value="CYTOCHROME_P450"/>
    <property type="match status" value="1"/>
</dbReference>
<keyword evidence="11 26" id="KW-0408">Iron</keyword>
<evidence type="ECO:0000256" key="21">
    <source>
        <dbReference type="ARBA" id="ARBA00042513"/>
    </source>
</evidence>
<dbReference type="AlphaFoldDB" id="A0A5J9V3X6"/>
<keyword evidence="12" id="KW-0756">Sterol biosynthesis</keyword>
<feature type="non-terminal residue" evidence="28">
    <location>
        <position position="1"/>
    </location>
</feature>
<evidence type="ECO:0000256" key="12">
    <source>
        <dbReference type="ARBA" id="ARBA00023011"/>
    </source>
</evidence>
<evidence type="ECO:0000256" key="5">
    <source>
        <dbReference type="ARBA" id="ARBA00022603"/>
    </source>
</evidence>
<dbReference type="GO" id="GO:0020037">
    <property type="term" value="F:heme binding"/>
    <property type="evidence" value="ECO:0007669"/>
    <property type="project" value="InterPro"/>
</dbReference>
<dbReference type="GO" id="GO:0005506">
    <property type="term" value="F:iron ion binding"/>
    <property type="evidence" value="ECO:0007669"/>
    <property type="project" value="InterPro"/>
</dbReference>
<evidence type="ECO:0000256" key="1">
    <source>
        <dbReference type="ARBA" id="ARBA00001971"/>
    </source>
</evidence>
<comment type="cofactor">
    <cofactor evidence="1 26">
        <name>heme</name>
        <dbReference type="ChEBI" id="CHEBI:30413"/>
    </cofactor>
</comment>
<evidence type="ECO:0000256" key="27">
    <source>
        <dbReference type="RuleBase" id="RU000461"/>
    </source>
</evidence>
<dbReference type="CDD" id="cd11042">
    <property type="entry name" value="CYP51-like"/>
    <property type="match status" value="1"/>
</dbReference>
<comment type="catalytic activity">
    <reaction evidence="23">
        <text>a 14alpha-methyl steroid + 3 reduced [NADPH--hemoprotein reductase] + 3 O2 = a Delta(14) steroid + formate + 3 oxidized [NADPH--hemoprotein reductase] + 4 H2O + 4 H(+)</text>
        <dbReference type="Rhea" id="RHEA:54028"/>
        <dbReference type="Rhea" id="RHEA-COMP:11964"/>
        <dbReference type="Rhea" id="RHEA-COMP:11965"/>
        <dbReference type="ChEBI" id="CHEBI:15377"/>
        <dbReference type="ChEBI" id="CHEBI:15378"/>
        <dbReference type="ChEBI" id="CHEBI:15379"/>
        <dbReference type="ChEBI" id="CHEBI:15740"/>
        <dbReference type="ChEBI" id="CHEBI:57618"/>
        <dbReference type="ChEBI" id="CHEBI:58210"/>
        <dbReference type="ChEBI" id="CHEBI:138029"/>
        <dbReference type="ChEBI" id="CHEBI:138031"/>
        <dbReference type="EC" id="1.14.14.154"/>
    </reaction>
</comment>
<keyword evidence="17" id="KW-0753">Steroid metabolism</keyword>
<keyword evidence="9" id="KW-0752">Steroid biosynthesis</keyword>
<organism evidence="28 29">
    <name type="scientific">Eragrostis curvula</name>
    <name type="common">weeping love grass</name>
    <dbReference type="NCBI Taxonomy" id="38414"/>
    <lineage>
        <taxon>Eukaryota</taxon>
        <taxon>Viridiplantae</taxon>
        <taxon>Streptophyta</taxon>
        <taxon>Embryophyta</taxon>
        <taxon>Tracheophyta</taxon>
        <taxon>Spermatophyta</taxon>
        <taxon>Magnoliopsida</taxon>
        <taxon>Liliopsida</taxon>
        <taxon>Poales</taxon>
        <taxon>Poaceae</taxon>
        <taxon>PACMAD clade</taxon>
        <taxon>Chloridoideae</taxon>
        <taxon>Eragrostideae</taxon>
        <taxon>Eragrostidinae</taxon>
        <taxon>Eragrostis</taxon>
    </lineage>
</organism>
<comment type="function">
    <text evidence="24">Catalyzes the 14-alpha demethylation of obtusifoliol to 4 alpha-methyl-5 alpha-ergosta-8,14,24(28)-trien-3 beta-ol.</text>
</comment>
<keyword evidence="7" id="KW-0808">Transferase</keyword>
<evidence type="ECO:0000256" key="13">
    <source>
        <dbReference type="ARBA" id="ARBA00023033"/>
    </source>
</evidence>
<dbReference type="InterPro" id="IPR001128">
    <property type="entry name" value="Cyt_P450"/>
</dbReference>
<evidence type="ECO:0000256" key="23">
    <source>
        <dbReference type="ARBA" id="ARBA00051013"/>
    </source>
</evidence>
<dbReference type="FunFam" id="1.10.630.10:FF:000028">
    <property type="entry name" value="Cytochrome p450 51g1"/>
    <property type="match status" value="1"/>
</dbReference>
<dbReference type="Proteomes" id="UP000324897">
    <property type="component" value="Chromosome 1"/>
</dbReference>
<evidence type="ECO:0000313" key="28">
    <source>
        <dbReference type="EMBL" id="TVU30234.1"/>
    </source>
</evidence>
<dbReference type="GO" id="GO:0032259">
    <property type="term" value="P:methylation"/>
    <property type="evidence" value="ECO:0007669"/>
    <property type="project" value="UniProtKB-KW"/>
</dbReference>
<evidence type="ECO:0000256" key="8">
    <source>
        <dbReference type="ARBA" id="ARBA00022723"/>
    </source>
</evidence>
<dbReference type="InterPro" id="IPR036396">
    <property type="entry name" value="Cyt_P450_sf"/>
</dbReference>
<evidence type="ECO:0000256" key="19">
    <source>
        <dbReference type="ARBA" id="ARBA00038974"/>
    </source>
</evidence>
<dbReference type="Gramene" id="TVU30234">
    <property type="protein sequence ID" value="TVU30234"/>
    <property type="gene ID" value="EJB05_21844"/>
</dbReference>
<dbReference type="InterPro" id="IPR050529">
    <property type="entry name" value="CYP450_sterol_14alpha_dmase"/>
</dbReference>
<evidence type="ECO:0000256" key="26">
    <source>
        <dbReference type="PIRSR" id="PIRSR602403-1"/>
    </source>
</evidence>
<name>A0A5J9V3X6_9POAL</name>
<dbReference type="GO" id="GO:0008168">
    <property type="term" value="F:methyltransferase activity"/>
    <property type="evidence" value="ECO:0007669"/>
    <property type="project" value="UniProtKB-KW"/>
</dbReference>
<accession>A0A5J9V3X6</accession>
<dbReference type="GO" id="GO:0016020">
    <property type="term" value="C:membrane"/>
    <property type="evidence" value="ECO:0007669"/>
    <property type="project" value="UniProtKB-SubCell"/>
</dbReference>
<reference evidence="28 29" key="1">
    <citation type="journal article" date="2019" name="Sci. Rep.">
        <title>A high-quality genome of Eragrostis curvula grass provides insights into Poaceae evolution and supports new strategies to enhance forage quality.</title>
        <authorList>
            <person name="Carballo J."/>
            <person name="Santos B.A.C.M."/>
            <person name="Zappacosta D."/>
            <person name="Garbus I."/>
            <person name="Selva J.P."/>
            <person name="Gallo C.A."/>
            <person name="Diaz A."/>
            <person name="Albertini E."/>
            <person name="Caccamo M."/>
            <person name="Echenique V."/>
        </authorList>
    </citation>
    <scope>NUCLEOTIDE SEQUENCE [LARGE SCALE GENOMIC DNA]</scope>
    <source>
        <strain evidence="29">cv. Victoria</strain>
        <tissue evidence="28">Leaf</tissue>
    </source>
</reference>
<comment type="subcellular location">
    <subcellularLocation>
        <location evidence="2">Membrane</location>
        <topology evidence="2">Single-pass membrane protein</topology>
    </subcellularLocation>
</comment>
<comment type="caution">
    <text evidence="28">The sequence shown here is derived from an EMBL/GenBank/DDBJ whole genome shotgun (WGS) entry which is preliminary data.</text>
</comment>
<dbReference type="PANTHER" id="PTHR24304:SF2">
    <property type="entry name" value="24-HYDROXYCHOLESTEROL 7-ALPHA-HYDROXYLASE"/>
    <property type="match status" value="1"/>
</dbReference>
<evidence type="ECO:0000256" key="9">
    <source>
        <dbReference type="ARBA" id="ARBA00022955"/>
    </source>
</evidence>
<keyword evidence="29" id="KW-1185">Reference proteome</keyword>
<gene>
    <name evidence="28" type="ORF">EJB05_21844</name>
</gene>
<keyword evidence="5" id="KW-0489">Methyltransferase</keyword>
<protein>
    <recommendedName>
        <fullName evidence="25">Obtusifoliol 14-alpha demethylase</fullName>
        <ecNumber evidence="19">1.14.14.154</ecNumber>
    </recommendedName>
    <alternativeName>
        <fullName evidence="20">CYPLI</fullName>
    </alternativeName>
    <alternativeName>
        <fullName evidence="22">Cytochrome P450 51</fullName>
    </alternativeName>
    <alternativeName>
        <fullName evidence="21">Cytochrome P450-LIA1</fullName>
    </alternativeName>
</protein>
<dbReference type="PRINTS" id="PR00385">
    <property type="entry name" value="P450"/>
</dbReference>
<evidence type="ECO:0000256" key="3">
    <source>
        <dbReference type="ARBA" id="ARBA00010617"/>
    </source>
</evidence>
<dbReference type="GO" id="GO:0008398">
    <property type="term" value="F:sterol 14-demethylase activity"/>
    <property type="evidence" value="ECO:0007669"/>
    <property type="project" value="UniProtKB-EC"/>
</dbReference>
<evidence type="ECO:0000256" key="14">
    <source>
        <dbReference type="ARBA" id="ARBA00023098"/>
    </source>
</evidence>
<dbReference type="EMBL" id="RWGY01000011">
    <property type="protein sequence ID" value="TVU30234.1"/>
    <property type="molecule type" value="Genomic_DNA"/>
</dbReference>
<dbReference type="InterPro" id="IPR002403">
    <property type="entry name" value="Cyt_P450_E_grp-IV"/>
</dbReference>
<evidence type="ECO:0000256" key="4">
    <source>
        <dbReference type="ARBA" id="ARBA00022516"/>
    </source>
</evidence>
<evidence type="ECO:0000256" key="20">
    <source>
        <dbReference type="ARBA" id="ARBA00042370"/>
    </source>
</evidence>
<keyword evidence="8 26" id="KW-0479">Metal-binding</keyword>
<evidence type="ECO:0000256" key="7">
    <source>
        <dbReference type="ARBA" id="ARBA00022679"/>
    </source>
</evidence>
<dbReference type="Pfam" id="PF00067">
    <property type="entry name" value="p450"/>
    <property type="match status" value="1"/>
</dbReference>
<keyword evidence="4" id="KW-0444">Lipid biosynthesis</keyword>
<sequence length="558" mass="61688">MQPCLPLSPRRVKHVRASSASSYHILGAVAAPLAESFAWPPPLVVVTRATDRRSTTNPSRRLSSIDAGRFPTFPDSSTDIARTAHIMDSTTIDAWFTIALVSIVVAIATKVARARSSCSTHRRLPPPPVAKGAPLVGVLPAILTNSLQDVICEQYSKLGNVFTLKSFGVKVTFLVGPEVSAHFFHATESEISIADVYKMSVPILGKGVGYDVDIDTRNEQHRFFAETLRPAKLRAHVGPMEYFAKWGQCGTVDLKHEVDNVLLLMASRCLLGREVREHMHEEVSSLLRGLIGGMHIVSMFFPYLPTPGHRRRDRARARLEEIFSGIAGARRSSGDADAYDDMLQALIDSKYKDGRATTDAEVTGLLVALLFAGHHTSSTVATWTAARLLHHAEWLRAVEAEQKRLVTTTTHGEGVTDYDVVQRMDVLHRCVKEALRLHPVTPMILRRARRPFTVRTAGGGEYGVPEGRMDPHVFDPDRFGPGREEDRAGGGLAYTSFGAGKHACMGEGYAYLQIKVILSHLLRNFELELVSPFPATENMISMRPKGEVMVKYKRRQLK</sequence>
<dbReference type="InterPro" id="IPR017972">
    <property type="entry name" value="Cyt_P450_CS"/>
</dbReference>
<keyword evidence="6 26" id="KW-0349">Heme</keyword>
<dbReference type="GO" id="GO:0016126">
    <property type="term" value="P:sterol biosynthetic process"/>
    <property type="evidence" value="ECO:0007669"/>
    <property type="project" value="UniProtKB-KW"/>
</dbReference>
<dbReference type="SUPFAM" id="SSF48264">
    <property type="entry name" value="Cytochrome P450"/>
    <property type="match status" value="1"/>
</dbReference>
<evidence type="ECO:0000256" key="22">
    <source>
        <dbReference type="ARBA" id="ARBA00042983"/>
    </source>
</evidence>
<dbReference type="Gene3D" id="1.10.630.10">
    <property type="entry name" value="Cytochrome P450"/>
    <property type="match status" value="1"/>
</dbReference>
<dbReference type="OrthoDB" id="1055148at2759"/>
<evidence type="ECO:0000313" key="29">
    <source>
        <dbReference type="Proteomes" id="UP000324897"/>
    </source>
</evidence>
<keyword evidence="15" id="KW-0472">Membrane</keyword>
<keyword evidence="16" id="KW-1207">Sterol metabolism</keyword>
<evidence type="ECO:0000256" key="25">
    <source>
        <dbReference type="ARBA" id="ARBA00072797"/>
    </source>
</evidence>
<comment type="similarity">
    <text evidence="3 27">Belongs to the cytochrome P450 family.</text>
</comment>
<evidence type="ECO:0000256" key="10">
    <source>
        <dbReference type="ARBA" id="ARBA00023002"/>
    </source>
</evidence>
<comment type="pathway">
    <text evidence="18">Steroid biosynthesis; zymosterol biosynthesis; zymosterol from lanosterol: step 1/6.</text>
</comment>
<evidence type="ECO:0000256" key="2">
    <source>
        <dbReference type="ARBA" id="ARBA00004167"/>
    </source>
</evidence>
<keyword evidence="10 27" id="KW-0560">Oxidoreductase</keyword>